<evidence type="ECO:0000256" key="1">
    <source>
        <dbReference type="SAM" id="MobiDB-lite"/>
    </source>
</evidence>
<protein>
    <submittedName>
        <fullName evidence="2">Uncharacterized protein</fullName>
    </submittedName>
</protein>
<dbReference type="EMBL" id="FMJD01000013">
    <property type="protein sequence ID" value="SCM79991.1"/>
    <property type="molecule type" value="Genomic_DNA"/>
</dbReference>
<dbReference type="RefSeq" id="WP_288198852.1">
    <property type="nucleotide sequence ID" value="NZ_LT608334.1"/>
</dbReference>
<organism evidence="2">
    <name type="scientific">uncultured Pleomorphomonas sp</name>
    <dbReference type="NCBI Taxonomy" id="442121"/>
    <lineage>
        <taxon>Bacteria</taxon>
        <taxon>Pseudomonadati</taxon>
        <taxon>Pseudomonadota</taxon>
        <taxon>Alphaproteobacteria</taxon>
        <taxon>Hyphomicrobiales</taxon>
        <taxon>Pleomorphomonadaceae</taxon>
        <taxon>Pleomorphomonas</taxon>
        <taxon>environmental samples</taxon>
    </lineage>
</organism>
<dbReference type="AlphaFoldDB" id="A0A212LR71"/>
<reference evidence="2" key="1">
    <citation type="submission" date="2016-08" db="EMBL/GenBank/DDBJ databases">
        <authorList>
            <person name="Seilhamer J.J."/>
        </authorList>
    </citation>
    <scope>NUCLEOTIDE SEQUENCE</scope>
    <source>
        <strain evidence="2">86</strain>
    </source>
</reference>
<gene>
    <name evidence="2" type="ORF">KL86PLE_90745</name>
</gene>
<sequence>MTGNVTKALSREEIEAIEAKKAAEAARPAPPAFVDNGKPRSITVPLDWPMTYNGVVYKEVVIRRPQLAEWRQYLRDCADAVAERGLGADDDVDQPWVSVPAVVYNALDTKDGLKVDAAQDGFFGESSSAPEDESSPSP</sequence>
<accession>A0A212LR71</accession>
<name>A0A212LR71_9HYPH</name>
<proteinExistence type="predicted"/>
<feature type="region of interest" description="Disordered" evidence="1">
    <location>
        <begin position="20"/>
        <end position="40"/>
    </location>
</feature>
<feature type="region of interest" description="Disordered" evidence="1">
    <location>
        <begin position="118"/>
        <end position="138"/>
    </location>
</feature>
<evidence type="ECO:0000313" key="2">
    <source>
        <dbReference type="EMBL" id="SCM79991.1"/>
    </source>
</evidence>